<dbReference type="InterPro" id="IPR002068">
    <property type="entry name" value="A-crystallin/Hsp20_dom"/>
</dbReference>
<evidence type="ECO:0000313" key="4">
    <source>
        <dbReference type="EMBL" id="TXF10412.1"/>
    </source>
</evidence>
<dbReference type="PANTHER" id="PTHR11527">
    <property type="entry name" value="HEAT-SHOCK PROTEIN 20 FAMILY MEMBER"/>
    <property type="match status" value="1"/>
</dbReference>
<dbReference type="Gene3D" id="2.60.40.790">
    <property type="match status" value="1"/>
</dbReference>
<keyword evidence="5" id="KW-1185">Reference proteome</keyword>
<name>A0A5C7EEX3_9PROT</name>
<dbReference type="Proteomes" id="UP000321201">
    <property type="component" value="Unassembled WGS sequence"/>
</dbReference>
<gene>
    <name evidence="4" type="ORF">FR698_15305</name>
</gene>
<reference evidence="4 5" key="1">
    <citation type="submission" date="2019-08" db="EMBL/GenBank/DDBJ databases">
        <title>Pelomicrobium methylotrophicum gen. nov., sp. nov. a moderately thermophilic, facultatively anaerobic, lithoautotrophic and methylotrophic bacterium isolated from a terrestrial mud volcano.</title>
        <authorList>
            <person name="Slobodkina G.B."/>
            <person name="Merkel A.Y."/>
            <person name="Slobodkin A.I."/>
        </authorList>
    </citation>
    <scope>NUCLEOTIDE SEQUENCE [LARGE SCALE GENOMIC DNA]</scope>
    <source>
        <strain evidence="4 5">SM250</strain>
    </source>
</reference>
<evidence type="ECO:0000313" key="5">
    <source>
        <dbReference type="Proteomes" id="UP000321201"/>
    </source>
</evidence>
<comment type="similarity">
    <text evidence="1 2">Belongs to the small heat shock protein (HSP20) family.</text>
</comment>
<evidence type="ECO:0000256" key="2">
    <source>
        <dbReference type="RuleBase" id="RU003616"/>
    </source>
</evidence>
<evidence type="ECO:0000259" key="3">
    <source>
        <dbReference type="PROSITE" id="PS01031"/>
    </source>
</evidence>
<dbReference type="AlphaFoldDB" id="A0A5C7EEX3"/>
<dbReference type="Pfam" id="PF00011">
    <property type="entry name" value="HSP20"/>
    <property type="match status" value="1"/>
</dbReference>
<protein>
    <submittedName>
        <fullName evidence="4">Hsp20/alpha crystallin family protein</fullName>
    </submittedName>
</protein>
<dbReference type="InParanoid" id="A0A5C7EEX3"/>
<dbReference type="PROSITE" id="PS01031">
    <property type="entry name" value="SHSP"/>
    <property type="match status" value="1"/>
</dbReference>
<dbReference type="InterPro" id="IPR031107">
    <property type="entry name" value="Small_HSP"/>
</dbReference>
<dbReference type="CDD" id="cd06464">
    <property type="entry name" value="ACD_sHsps-like"/>
    <property type="match status" value="1"/>
</dbReference>
<evidence type="ECO:0000256" key="1">
    <source>
        <dbReference type="PROSITE-ProRule" id="PRU00285"/>
    </source>
</evidence>
<proteinExistence type="inferred from homology"/>
<dbReference type="OrthoDB" id="5298268at2"/>
<comment type="caution">
    <text evidence="4">The sequence shown here is derived from an EMBL/GenBank/DDBJ whole genome shotgun (WGS) entry which is preliminary data.</text>
</comment>
<organism evidence="4 5">
    <name type="scientific">Pelomicrobium methylotrophicum</name>
    <dbReference type="NCBI Taxonomy" id="2602750"/>
    <lineage>
        <taxon>Bacteria</taxon>
        <taxon>Pseudomonadati</taxon>
        <taxon>Pseudomonadota</taxon>
        <taxon>Hydrogenophilia</taxon>
        <taxon>Hydrogenophilia incertae sedis</taxon>
        <taxon>Pelomicrobium</taxon>
    </lineage>
</organism>
<dbReference type="SUPFAM" id="SSF49764">
    <property type="entry name" value="HSP20-like chaperones"/>
    <property type="match status" value="1"/>
</dbReference>
<feature type="domain" description="SHSP" evidence="3">
    <location>
        <begin position="31"/>
        <end position="142"/>
    </location>
</feature>
<dbReference type="RefSeq" id="WP_147801061.1">
    <property type="nucleotide sequence ID" value="NZ_VPFL01000031.1"/>
</dbReference>
<sequence length="142" mass="16224">MANLARFDPFETAVDTLFRNFLRPTFDWDVQRTVRGVIPMDIWETDNAYVVTAELPGVRKENINVRVFENQLVIEAEAVQEKQAGEEAKQLLGERSYGKFSRAIVLPTEIDQEHAEAKHEDGVLRLTLPKRADSVAKRLTVQ</sequence>
<dbReference type="EMBL" id="VPFL01000031">
    <property type="protein sequence ID" value="TXF10412.1"/>
    <property type="molecule type" value="Genomic_DNA"/>
</dbReference>
<dbReference type="InterPro" id="IPR008978">
    <property type="entry name" value="HSP20-like_chaperone"/>
</dbReference>
<accession>A0A5C7EEX3</accession>